<keyword evidence="2" id="KW-1133">Transmembrane helix</keyword>
<reference evidence="3" key="1">
    <citation type="submission" date="2024-05" db="EMBL/GenBank/DDBJ databases">
        <title>Planctomycetes of the genus Singulisphaera possess chitinolytic capabilities.</title>
        <authorList>
            <person name="Ivanova A."/>
        </authorList>
    </citation>
    <scope>NUCLEOTIDE SEQUENCE</scope>
    <source>
        <strain evidence="3">Ch08T</strain>
    </source>
</reference>
<dbReference type="RefSeq" id="WP_406694455.1">
    <property type="nucleotide sequence ID" value="NZ_CP155447.1"/>
</dbReference>
<name>A0AAU7CAG9_9BACT</name>
<dbReference type="EMBL" id="CP155447">
    <property type="protein sequence ID" value="XBH01711.1"/>
    <property type="molecule type" value="Genomic_DNA"/>
</dbReference>
<sequence>MRRFNLTQLATQFKISNLMILVALSAIGMYAYPIVSEKSARLARTRIRYEVKSDVNRKARLLYTKALAKQSYPAVRSWLSDQARYHGDLEKKYKKAASFPWMTVAPDPPRPLTIITEEQVAESLKSMTPAEIKAKYEGPKHRPYKYGLQPSHLPRKLSDLKSL</sequence>
<proteinExistence type="predicted"/>
<keyword evidence="2" id="KW-0812">Transmembrane</keyword>
<dbReference type="AlphaFoldDB" id="A0AAU7CAG9"/>
<feature type="region of interest" description="Disordered" evidence="1">
    <location>
        <begin position="138"/>
        <end position="163"/>
    </location>
</feature>
<evidence type="ECO:0000256" key="2">
    <source>
        <dbReference type="SAM" id="Phobius"/>
    </source>
</evidence>
<keyword evidence="2" id="KW-0472">Membrane</keyword>
<gene>
    <name evidence="3" type="ORF">V5E97_25610</name>
</gene>
<protein>
    <submittedName>
        <fullName evidence="3">Uncharacterized protein</fullName>
    </submittedName>
</protein>
<accession>A0AAU7CAG9</accession>
<organism evidence="3">
    <name type="scientific">Singulisphaera sp. Ch08</name>
    <dbReference type="NCBI Taxonomy" id="3120278"/>
    <lineage>
        <taxon>Bacteria</taxon>
        <taxon>Pseudomonadati</taxon>
        <taxon>Planctomycetota</taxon>
        <taxon>Planctomycetia</taxon>
        <taxon>Isosphaerales</taxon>
        <taxon>Isosphaeraceae</taxon>
        <taxon>Singulisphaera</taxon>
    </lineage>
</organism>
<evidence type="ECO:0000313" key="3">
    <source>
        <dbReference type="EMBL" id="XBH01711.1"/>
    </source>
</evidence>
<evidence type="ECO:0000256" key="1">
    <source>
        <dbReference type="SAM" id="MobiDB-lite"/>
    </source>
</evidence>
<feature type="transmembrane region" description="Helical" evidence="2">
    <location>
        <begin position="15"/>
        <end position="35"/>
    </location>
</feature>